<dbReference type="Proteomes" id="UP000013776">
    <property type="component" value="Unassembled WGS sequence"/>
</dbReference>
<evidence type="ECO:0000313" key="2">
    <source>
        <dbReference type="EMBL" id="CCG85175.1"/>
    </source>
</evidence>
<comment type="caution">
    <text evidence="2">The sequence shown here is derived from an EMBL/GenBank/DDBJ whole genome shotgun (WGS) entry which is preliminary data.</text>
</comment>
<dbReference type="InterPro" id="IPR010541">
    <property type="entry name" value="Prp3_C"/>
</dbReference>
<dbReference type="VEuPathDB" id="FungiDB:TAPDE_000339"/>
<proteinExistence type="predicted"/>
<evidence type="ECO:0000259" key="1">
    <source>
        <dbReference type="Pfam" id="PF06544"/>
    </source>
</evidence>
<keyword evidence="3" id="KW-1185">Reference proteome</keyword>
<dbReference type="EMBL" id="CAHR02000009">
    <property type="protein sequence ID" value="CCG85175.1"/>
    <property type="molecule type" value="Genomic_DNA"/>
</dbReference>
<evidence type="ECO:0000313" key="3">
    <source>
        <dbReference type="Proteomes" id="UP000013776"/>
    </source>
</evidence>
<sequence>MVTTLSEVLLQAQLDTIDLLLAMYAGEDEISLSPNNARLLDSLRGHLDQEEHAHPVWEPEEHSVMMKLAVTSTNSQKTSLLLSLMITIPLVHETGVNRNTEAPPAARLTLERTSGLTRKAFEKLVAGMPVPGEDGIFETVEYLQTAAGLLLDEQYSDQTTALAPECDTELTRVWFYLPSLSTRGKRDDMVSVAPTYGLTGFVLAGKPGVLCVEGASGDVQAYLADIKRNSWGDIPSFQKKISERFREDNIINRKFCDMREITDDIERHGQRCNRSNLAQVEEYLRLSGLPDAFGKVFMQRD</sequence>
<protein>
    <recommendedName>
        <fullName evidence="1">Small nuclear ribonucleoprotein Prp3 C-terminal domain-containing protein</fullName>
    </recommendedName>
</protein>
<dbReference type="AlphaFoldDB" id="R4XLD8"/>
<dbReference type="Pfam" id="PF06544">
    <property type="entry name" value="Prp3_C"/>
    <property type="match status" value="1"/>
</dbReference>
<dbReference type="InterPro" id="IPR059181">
    <property type="entry name" value="RWDD2A-B_C"/>
</dbReference>
<dbReference type="InterPro" id="IPR016135">
    <property type="entry name" value="UBQ-conjugating_enzyme/RWD"/>
</dbReference>
<dbReference type="InterPro" id="IPR017359">
    <property type="entry name" value="Phi-like"/>
</dbReference>
<dbReference type="OrthoDB" id="432412at2759"/>
<dbReference type="Gene3D" id="3.10.110.10">
    <property type="entry name" value="Ubiquitin Conjugating Enzyme"/>
    <property type="match status" value="1"/>
</dbReference>
<dbReference type="PANTHER" id="PTHR15955:SF10">
    <property type="entry name" value="DUF1115 DOMAIN PROTEIN (AFU_ORTHOLOGUE AFUA_5G14750)"/>
    <property type="match status" value="1"/>
</dbReference>
<dbReference type="STRING" id="1097556.R4XLD8"/>
<name>R4XLD8_TAPDE</name>
<dbReference type="SUPFAM" id="SSF54495">
    <property type="entry name" value="UBC-like"/>
    <property type="match status" value="1"/>
</dbReference>
<dbReference type="CDD" id="cd24163">
    <property type="entry name" value="RWDD2_C"/>
    <property type="match status" value="1"/>
</dbReference>
<dbReference type="PIRSF" id="PIRSF038021">
    <property type="entry name" value="UCP038021_RWDD2"/>
    <property type="match status" value="1"/>
</dbReference>
<reference evidence="2 3" key="1">
    <citation type="journal article" date="2013" name="MBio">
        <title>Genome sequencing of the plant pathogen Taphrina deformans, the causal agent of peach leaf curl.</title>
        <authorList>
            <person name="Cisse O.H."/>
            <person name="Almeida J.M.G.C.F."/>
            <person name="Fonseca A."/>
            <person name="Kumar A.A."/>
            <person name="Salojaervi J."/>
            <person name="Overmyer K."/>
            <person name="Hauser P.M."/>
            <person name="Pagni M."/>
        </authorList>
    </citation>
    <scope>NUCLEOTIDE SEQUENCE [LARGE SCALE GENOMIC DNA]</scope>
    <source>
        <strain evidence="3">PYCC 5710 / ATCC 11124 / CBS 356.35 / IMI 108563 / JCM 9778 / NBRC 8474</strain>
    </source>
</reference>
<feature type="domain" description="Small nuclear ribonucleoprotein Prp3 C-terminal" evidence="1">
    <location>
        <begin position="174"/>
        <end position="247"/>
    </location>
</feature>
<dbReference type="PANTHER" id="PTHR15955">
    <property type="entry name" value="RWD DOMAIN CONTAINING PROTEIN 2"/>
    <property type="match status" value="1"/>
</dbReference>
<dbReference type="eggNOG" id="ENOG502S0MQ">
    <property type="taxonomic scope" value="Eukaryota"/>
</dbReference>
<accession>R4XLD8</accession>
<gene>
    <name evidence="2" type="ORF">TAPDE_000339</name>
</gene>
<organism evidence="2 3">
    <name type="scientific">Taphrina deformans (strain PYCC 5710 / ATCC 11124 / CBS 356.35 / IMI 108563 / JCM 9778 / NBRC 8474)</name>
    <name type="common">Peach leaf curl fungus</name>
    <name type="synonym">Lalaria deformans</name>
    <dbReference type="NCBI Taxonomy" id="1097556"/>
    <lineage>
        <taxon>Eukaryota</taxon>
        <taxon>Fungi</taxon>
        <taxon>Dikarya</taxon>
        <taxon>Ascomycota</taxon>
        <taxon>Taphrinomycotina</taxon>
        <taxon>Taphrinomycetes</taxon>
        <taxon>Taphrinales</taxon>
        <taxon>Taphrinaceae</taxon>
        <taxon>Taphrina</taxon>
    </lineage>
</organism>